<gene>
    <name evidence="1" type="ORF">LCGC14_1588930</name>
</gene>
<dbReference type="AlphaFoldDB" id="A0A0F9KVD6"/>
<sequence length="103" mass="11597">MSDTDATDVAQDGTRARVGMATFIREWEGSESVREVSEKTGLKETSCYVRFANYRKKGIPLKRMKGKKRGAYFNVEDAQALLEQIRAEQKNVITEATPLAHKS</sequence>
<reference evidence="1" key="1">
    <citation type="journal article" date="2015" name="Nature">
        <title>Complex archaea that bridge the gap between prokaryotes and eukaryotes.</title>
        <authorList>
            <person name="Spang A."/>
            <person name="Saw J.H."/>
            <person name="Jorgensen S.L."/>
            <person name="Zaremba-Niedzwiedzka K."/>
            <person name="Martijn J."/>
            <person name="Lind A.E."/>
            <person name="van Eijk R."/>
            <person name="Schleper C."/>
            <person name="Guy L."/>
            <person name="Ettema T.J."/>
        </authorList>
    </citation>
    <scope>NUCLEOTIDE SEQUENCE</scope>
</reference>
<evidence type="ECO:0000313" key="1">
    <source>
        <dbReference type="EMBL" id="KKM26038.1"/>
    </source>
</evidence>
<name>A0A0F9KVD6_9ZZZZ</name>
<accession>A0A0F9KVD6</accession>
<protein>
    <submittedName>
        <fullName evidence="1">Uncharacterized protein</fullName>
    </submittedName>
</protein>
<dbReference type="EMBL" id="LAZR01012588">
    <property type="protein sequence ID" value="KKM26038.1"/>
    <property type="molecule type" value="Genomic_DNA"/>
</dbReference>
<organism evidence="1">
    <name type="scientific">marine sediment metagenome</name>
    <dbReference type="NCBI Taxonomy" id="412755"/>
    <lineage>
        <taxon>unclassified sequences</taxon>
        <taxon>metagenomes</taxon>
        <taxon>ecological metagenomes</taxon>
    </lineage>
</organism>
<proteinExistence type="predicted"/>
<comment type="caution">
    <text evidence="1">The sequence shown here is derived from an EMBL/GenBank/DDBJ whole genome shotgun (WGS) entry which is preliminary data.</text>
</comment>